<dbReference type="OrthoDB" id="7615632at2759"/>
<name>A0A225W8G6_9STRA</name>
<organism evidence="1 2">
    <name type="scientific">Phytophthora megakarya</name>
    <dbReference type="NCBI Taxonomy" id="4795"/>
    <lineage>
        <taxon>Eukaryota</taxon>
        <taxon>Sar</taxon>
        <taxon>Stramenopiles</taxon>
        <taxon>Oomycota</taxon>
        <taxon>Peronosporomycetes</taxon>
        <taxon>Peronosporales</taxon>
        <taxon>Peronosporaceae</taxon>
        <taxon>Phytophthora</taxon>
    </lineage>
</organism>
<dbReference type="Gene3D" id="3.30.70.270">
    <property type="match status" value="1"/>
</dbReference>
<evidence type="ECO:0008006" key="3">
    <source>
        <dbReference type="Google" id="ProtNLM"/>
    </source>
</evidence>
<dbReference type="SUPFAM" id="SSF56672">
    <property type="entry name" value="DNA/RNA polymerases"/>
    <property type="match status" value="1"/>
</dbReference>
<keyword evidence="2" id="KW-1185">Reference proteome</keyword>
<sequence length="141" mass="16054">MCIAYRLLNLLIKLSRYPVPLIDDLLVDFESAIWFMSLDMESGMPFGLKNAPLIYQCHQQVSVGIRSSTPEEEAMVDPEVLEFLNLKPQEALKSEVNIEDSEIPSLEMTAFRRNIPAPSQMGDKLIYWRYRSCGVDLGPTL</sequence>
<accession>A0A225W8G6</accession>
<protein>
    <recommendedName>
        <fullName evidence="3">Reverse transcriptase</fullName>
    </recommendedName>
</protein>
<proteinExistence type="predicted"/>
<evidence type="ECO:0000313" key="1">
    <source>
        <dbReference type="EMBL" id="OWZ14026.1"/>
    </source>
</evidence>
<reference evidence="2" key="1">
    <citation type="submission" date="2017-03" db="EMBL/GenBank/DDBJ databases">
        <title>Phytopthora megakarya and P. palmivora, two closely related causual agents of cacao black pod achieved similar genome size and gene model numbers by different mechanisms.</title>
        <authorList>
            <person name="Ali S."/>
            <person name="Shao J."/>
            <person name="Larry D.J."/>
            <person name="Kronmiller B."/>
            <person name="Shen D."/>
            <person name="Strem M.D."/>
            <person name="Melnick R.L."/>
            <person name="Guiltinan M.J."/>
            <person name="Tyler B.M."/>
            <person name="Meinhardt L.W."/>
            <person name="Bailey B.A."/>
        </authorList>
    </citation>
    <scope>NUCLEOTIDE SEQUENCE [LARGE SCALE GENOMIC DNA]</scope>
    <source>
        <strain evidence="2">zdho120</strain>
    </source>
</reference>
<gene>
    <name evidence="1" type="ORF">PHMEG_00012554</name>
</gene>
<dbReference type="InterPro" id="IPR043502">
    <property type="entry name" value="DNA/RNA_pol_sf"/>
</dbReference>
<evidence type="ECO:0000313" key="2">
    <source>
        <dbReference type="Proteomes" id="UP000198211"/>
    </source>
</evidence>
<dbReference type="EMBL" id="NBNE01001435">
    <property type="protein sequence ID" value="OWZ14026.1"/>
    <property type="molecule type" value="Genomic_DNA"/>
</dbReference>
<dbReference type="InterPro" id="IPR043128">
    <property type="entry name" value="Rev_trsase/Diguanyl_cyclase"/>
</dbReference>
<comment type="caution">
    <text evidence="1">The sequence shown here is derived from an EMBL/GenBank/DDBJ whole genome shotgun (WGS) entry which is preliminary data.</text>
</comment>
<dbReference type="Proteomes" id="UP000198211">
    <property type="component" value="Unassembled WGS sequence"/>
</dbReference>
<dbReference type="AlphaFoldDB" id="A0A225W8G6"/>